<name>A0A8J6TQW4_9BACT</name>
<proteinExistence type="predicted"/>
<protein>
    <recommendedName>
        <fullName evidence="3">DUF1573 domain-containing protein</fullName>
    </recommendedName>
</protein>
<organism evidence="1 2">
    <name type="scientific">Candidatus Desulfatibia vada</name>
    <dbReference type="NCBI Taxonomy" id="2841696"/>
    <lineage>
        <taxon>Bacteria</taxon>
        <taxon>Pseudomonadati</taxon>
        <taxon>Thermodesulfobacteriota</taxon>
        <taxon>Desulfobacteria</taxon>
        <taxon>Desulfobacterales</taxon>
        <taxon>Desulfobacterales incertae sedis</taxon>
        <taxon>Candidatus Desulfatibia</taxon>
    </lineage>
</organism>
<dbReference type="Proteomes" id="UP000605201">
    <property type="component" value="Unassembled WGS sequence"/>
</dbReference>
<dbReference type="EMBL" id="JACNIG010000253">
    <property type="protein sequence ID" value="MBC8432908.1"/>
    <property type="molecule type" value="Genomic_DNA"/>
</dbReference>
<accession>A0A8J6TQW4</accession>
<gene>
    <name evidence="1" type="ORF">H8D96_13440</name>
</gene>
<evidence type="ECO:0000313" key="2">
    <source>
        <dbReference type="Proteomes" id="UP000605201"/>
    </source>
</evidence>
<dbReference type="AlphaFoldDB" id="A0A8J6TQW4"/>
<evidence type="ECO:0008006" key="3">
    <source>
        <dbReference type="Google" id="ProtNLM"/>
    </source>
</evidence>
<reference evidence="1 2" key="1">
    <citation type="submission" date="2020-08" db="EMBL/GenBank/DDBJ databases">
        <title>Bridging the membrane lipid divide: bacteria of the FCB group superphylum have the potential to synthesize archaeal ether lipids.</title>
        <authorList>
            <person name="Villanueva L."/>
            <person name="Von Meijenfeldt F.A.B."/>
            <person name="Westbye A.B."/>
            <person name="Yadav S."/>
            <person name="Hopmans E.C."/>
            <person name="Dutilh B.E."/>
            <person name="Sinninghe Damste J.S."/>
        </authorList>
    </citation>
    <scope>NUCLEOTIDE SEQUENCE [LARGE SCALE GENOMIC DNA]</scope>
    <source>
        <strain evidence="1">NIOZ-UU17</strain>
    </source>
</reference>
<comment type="caution">
    <text evidence="1">The sequence shown here is derived from an EMBL/GenBank/DDBJ whole genome shotgun (WGS) entry which is preliminary data.</text>
</comment>
<sequence length="139" mass="15682">MKVNTSGYGGRKIRESARIQTNDKTRPGLSVTVTGLVKKFADVRPERIRLVGPAGTLLVAEVEITPRKEYPFIVRNVKAKSGRFIKSELKERCTDGRNRCVVRVENTRVDKGRYVDSILVQTDSPLRREIPVYVIGVIQ</sequence>
<evidence type="ECO:0000313" key="1">
    <source>
        <dbReference type="EMBL" id="MBC8432908.1"/>
    </source>
</evidence>